<sequence length="50" mass="5715">KDFLLELDDKSHRLYGVSQLKETGKYGLICIASVWNVGYIQRKLSLVNVC</sequence>
<organism evidence="1 2">
    <name type="scientific">Gigaspora margarita</name>
    <dbReference type="NCBI Taxonomy" id="4874"/>
    <lineage>
        <taxon>Eukaryota</taxon>
        <taxon>Fungi</taxon>
        <taxon>Fungi incertae sedis</taxon>
        <taxon>Mucoromycota</taxon>
        <taxon>Glomeromycotina</taxon>
        <taxon>Glomeromycetes</taxon>
        <taxon>Diversisporales</taxon>
        <taxon>Gigasporaceae</taxon>
        <taxon>Gigaspora</taxon>
    </lineage>
</organism>
<feature type="non-terminal residue" evidence="1">
    <location>
        <position position="1"/>
    </location>
</feature>
<evidence type="ECO:0000313" key="2">
    <source>
        <dbReference type="Proteomes" id="UP000789901"/>
    </source>
</evidence>
<evidence type="ECO:0000313" key="1">
    <source>
        <dbReference type="EMBL" id="CAG8759525.1"/>
    </source>
</evidence>
<comment type="caution">
    <text evidence="1">The sequence shown here is derived from an EMBL/GenBank/DDBJ whole genome shotgun (WGS) entry which is preliminary data.</text>
</comment>
<reference evidence="1 2" key="1">
    <citation type="submission" date="2021-06" db="EMBL/GenBank/DDBJ databases">
        <authorList>
            <person name="Kallberg Y."/>
            <person name="Tangrot J."/>
            <person name="Rosling A."/>
        </authorList>
    </citation>
    <scope>NUCLEOTIDE SEQUENCE [LARGE SCALE GENOMIC DNA]</scope>
    <source>
        <strain evidence="1 2">120-4 pot B 10/14</strain>
    </source>
</reference>
<accession>A0ABN7VD88</accession>
<proteinExistence type="predicted"/>
<keyword evidence="2" id="KW-1185">Reference proteome</keyword>
<gene>
    <name evidence="1" type="ORF">GMARGA_LOCUS17313</name>
</gene>
<dbReference type="EMBL" id="CAJVQB010013031">
    <property type="protein sequence ID" value="CAG8759525.1"/>
    <property type="molecule type" value="Genomic_DNA"/>
</dbReference>
<name>A0ABN7VD88_GIGMA</name>
<dbReference type="Proteomes" id="UP000789901">
    <property type="component" value="Unassembled WGS sequence"/>
</dbReference>
<protein>
    <submittedName>
        <fullName evidence="1">32725_t:CDS:1</fullName>
    </submittedName>
</protein>